<protein>
    <submittedName>
        <fullName evidence="3">Uncharacterized protein</fullName>
    </submittedName>
</protein>
<feature type="compositionally biased region" description="Basic residues" evidence="1">
    <location>
        <begin position="11"/>
        <end position="23"/>
    </location>
</feature>
<accession>A0A8H4PJC2</accession>
<sequence length="405" mass="43519">MASVTPTHTPTRTRTRSRTRLRTRSSPARITSPTLTPTRSRTRSSAATLTRKNAGPLTTAFEAPSRCFDRTLDSAVFSSLDQGGYEFAQDLSIFMTDLRSAHSICPSEPFVPCLPNQRRHRKVQERGVFFSPGLECPTSWRTVASVTASNTTGSFLYVNGIAVSTLLPDESAHVCCPMQVLARGRRFSVSRPMLTGATGSGFDYMVNLPPSPPVVYCTSAVSRFDGAHKQWSCAGNSTLAEMTGTDAGYAITLTSTWSGRTSRTPVSFTSVKLYAPTIQLNRRPRDAAASPTGGTRREDGQPRAAGLGGGAVAGIAVGIVALLGVAAALVWKRRRRGAGRDEPELDGAARLDGVHCRSELEARGLERHELGADQIFELGEGRGGEVAGDADERARRWSSRGRTSK</sequence>
<keyword evidence="2" id="KW-0472">Membrane</keyword>
<name>A0A8H4PJC2_9HYPO</name>
<keyword evidence="2" id="KW-1133">Transmembrane helix</keyword>
<dbReference type="EMBL" id="JAAVMX010000012">
    <property type="protein sequence ID" value="KAF4504086.1"/>
    <property type="molecule type" value="Genomic_DNA"/>
</dbReference>
<evidence type="ECO:0000313" key="3">
    <source>
        <dbReference type="EMBL" id="KAF4504086.1"/>
    </source>
</evidence>
<feature type="transmembrane region" description="Helical" evidence="2">
    <location>
        <begin position="307"/>
        <end position="331"/>
    </location>
</feature>
<feature type="region of interest" description="Disordered" evidence="1">
    <location>
        <begin position="1"/>
        <end position="52"/>
    </location>
</feature>
<feature type="compositionally biased region" description="Low complexity" evidence="1">
    <location>
        <begin position="24"/>
        <end position="51"/>
    </location>
</feature>
<evidence type="ECO:0000256" key="2">
    <source>
        <dbReference type="SAM" id="Phobius"/>
    </source>
</evidence>
<dbReference type="OrthoDB" id="5429716at2759"/>
<feature type="compositionally biased region" description="Low complexity" evidence="1">
    <location>
        <begin position="1"/>
        <end position="10"/>
    </location>
</feature>
<reference evidence="3 4" key="1">
    <citation type="journal article" date="2020" name="Genome Biol. Evol.">
        <title>A new high-quality draft genome assembly of the Chinese cordyceps Ophiocordyceps sinensis.</title>
        <authorList>
            <person name="Shu R."/>
            <person name="Zhang J."/>
            <person name="Meng Q."/>
            <person name="Zhang H."/>
            <person name="Zhou G."/>
            <person name="Li M."/>
            <person name="Wu P."/>
            <person name="Zhao Y."/>
            <person name="Chen C."/>
            <person name="Qin Q."/>
        </authorList>
    </citation>
    <scope>NUCLEOTIDE SEQUENCE [LARGE SCALE GENOMIC DNA]</scope>
    <source>
        <strain evidence="3 4">IOZ07</strain>
    </source>
</reference>
<feature type="region of interest" description="Disordered" evidence="1">
    <location>
        <begin position="376"/>
        <end position="405"/>
    </location>
</feature>
<feature type="compositionally biased region" description="Basic residues" evidence="1">
    <location>
        <begin position="396"/>
        <end position="405"/>
    </location>
</feature>
<dbReference type="AlphaFoldDB" id="A0A8H4PJC2"/>
<proteinExistence type="predicted"/>
<dbReference type="Proteomes" id="UP000557566">
    <property type="component" value="Unassembled WGS sequence"/>
</dbReference>
<comment type="caution">
    <text evidence="3">The sequence shown here is derived from an EMBL/GenBank/DDBJ whole genome shotgun (WGS) entry which is preliminary data.</text>
</comment>
<evidence type="ECO:0000313" key="4">
    <source>
        <dbReference type="Proteomes" id="UP000557566"/>
    </source>
</evidence>
<organism evidence="3 4">
    <name type="scientific">Ophiocordyceps sinensis</name>
    <dbReference type="NCBI Taxonomy" id="72228"/>
    <lineage>
        <taxon>Eukaryota</taxon>
        <taxon>Fungi</taxon>
        <taxon>Dikarya</taxon>
        <taxon>Ascomycota</taxon>
        <taxon>Pezizomycotina</taxon>
        <taxon>Sordariomycetes</taxon>
        <taxon>Hypocreomycetidae</taxon>
        <taxon>Hypocreales</taxon>
        <taxon>Ophiocordycipitaceae</taxon>
        <taxon>Ophiocordyceps</taxon>
    </lineage>
</organism>
<feature type="region of interest" description="Disordered" evidence="1">
    <location>
        <begin position="282"/>
        <end position="305"/>
    </location>
</feature>
<gene>
    <name evidence="3" type="ORF">G6O67_008700</name>
</gene>
<keyword evidence="2" id="KW-0812">Transmembrane</keyword>
<evidence type="ECO:0000256" key="1">
    <source>
        <dbReference type="SAM" id="MobiDB-lite"/>
    </source>
</evidence>
<keyword evidence="4" id="KW-1185">Reference proteome</keyword>